<dbReference type="PANTHER" id="PTHR24394:SF48">
    <property type="entry name" value="ZINC FINGER PROTEIN 771"/>
    <property type="match status" value="1"/>
</dbReference>
<feature type="region of interest" description="Disordered" evidence="11">
    <location>
        <begin position="222"/>
        <end position="259"/>
    </location>
</feature>
<evidence type="ECO:0000256" key="6">
    <source>
        <dbReference type="ARBA" id="ARBA00022833"/>
    </source>
</evidence>
<dbReference type="InterPro" id="IPR000210">
    <property type="entry name" value="BTB/POZ_dom"/>
</dbReference>
<comment type="subcellular location">
    <subcellularLocation>
        <location evidence="1">Nucleus</location>
    </subcellularLocation>
</comment>
<proteinExistence type="inferred from homology"/>
<evidence type="ECO:0000313" key="15">
    <source>
        <dbReference type="Proteomes" id="UP000694388"/>
    </source>
</evidence>
<feature type="domain" description="C2H2-type" evidence="13">
    <location>
        <begin position="535"/>
        <end position="557"/>
    </location>
</feature>
<feature type="domain" description="C2H2-type" evidence="13">
    <location>
        <begin position="504"/>
        <end position="531"/>
    </location>
</feature>
<dbReference type="GO" id="GO:0003677">
    <property type="term" value="F:DNA binding"/>
    <property type="evidence" value="ECO:0007669"/>
    <property type="project" value="UniProtKB-KW"/>
</dbReference>
<feature type="domain" description="C2H2-type" evidence="13">
    <location>
        <begin position="462"/>
        <end position="489"/>
    </location>
</feature>
<feature type="compositionally biased region" description="Gly residues" evidence="11">
    <location>
        <begin position="389"/>
        <end position="401"/>
    </location>
</feature>
<dbReference type="FunFam" id="3.30.160.60:FF:000553">
    <property type="entry name" value="Zinc finger and BTB domain-containing protein 16"/>
    <property type="match status" value="1"/>
</dbReference>
<dbReference type="InterPro" id="IPR013087">
    <property type="entry name" value="Znf_C2H2_type"/>
</dbReference>
<keyword evidence="4" id="KW-0677">Repeat</keyword>
<evidence type="ECO:0000256" key="5">
    <source>
        <dbReference type="ARBA" id="ARBA00022771"/>
    </source>
</evidence>
<keyword evidence="8" id="KW-0804">Transcription</keyword>
<dbReference type="PROSITE" id="PS50157">
    <property type="entry name" value="ZINC_FINGER_C2H2_2"/>
    <property type="match status" value="7"/>
</dbReference>
<comment type="similarity">
    <text evidence="2">Belongs to the krueppel C2H2-type zinc-finger protein family.</text>
</comment>
<dbReference type="GO" id="GO:0005634">
    <property type="term" value="C:nucleus"/>
    <property type="evidence" value="ECO:0007669"/>
    <property type="project" value="UniProtKB-SubCell"/>
</dbReference>
<dbReference type="Gene3D" id="3.30.710.10">
    <property type="entry name" value="Potassium Channel Kv1.1, Chain A"/>
    <property type="match status" value="1"/>
</dbReference>
<keyword evidence="9" id="KW-0539">Nucleus</keyword>
<dbReference type="Proteomes" id="UP000694388">
    <property type="component" value="Unplaced"/>
</dbReference>
<dbReference type="SMART" id="SM00225">
    <property type="entry name" value="BTB"/>
    <property type="match status" value="1"/>
</dbReference>
<dbReference type="AlphaFoldDB" id="A0A8C4QNR4"/>
<dbReference type="GO" id="GO:0008270">
    <property type="term" value="F:zinc ion binding"/>
    <property type="evidence" value="ECO:0007669"/>
    <property type="project" value="UniProtKB-KW"/>
</dbReference>
<feature type="domain" description="C2H2-type" evidence="13">
    <location>
        <begin position="649"/>
        <end position="676"/>
    </location>
</feature>
<evidence type="ECO:0000256" key="3">
    <source>
        <dbReference type="ARBA" id="ARBA00022723"/>
    </source>
</evidence>
<keyword evidence="3" id="KW-0479">Metal-binding</keyword>
<evidence type="ECO:0000256" key="4">
    <source>
        <dbReference type="ARBA" id="ARBA00022737"/>
    </source>
</evidence>
<reference evidence="14" key="2">
    <citation type="submission" date="2025-09" db="UniProtKB">
        <authorList>
            <consortium name="Ensembl"/>
        </authorList>
    </citation>
    <scope>IDENTIFICATION</scope>
</reference>
<dbReference type="InterPro" id="IPR011333">
    <property type="entry name" value="SKP1/BTB/POZ_sf"/>
</dbReference>
<name>A0A8C4QNR4_EPTBU</name>
<evidence type="ECO:0000259" key="12">
    <source>
        <dbReference type="PROSITE" id="PS50097"/>
    </source>
</evidence>
<evidence type="ECO:0000256" key="2">
    <source>
        <dbReference type="ARBA" id="ARBA00006991"/>
    </source>
</evidence>
<feature type="region of interest" description="Disordered" evidence="11">
    <location>
        <begin position="385"/>
        <end position="425"/>
    </location>
</feature>
<dbReference type="PROSITE" id="PS50097">
    <property type="entry name" value="BTB"/>
    <property type="match status" value="1"/>
</dbReference>
<dbReference type="Ensembl" id="ENSEBUT00000018763.1">
    <property type="protein sequence ID" value="ENSEBUP00000018187.1"/>
    <property type="gene ID" value="ENSEBUG00000011359.1"/>
</dbReference>
<dbReference type="InterPro" id="IPR036236">
    <property type="entry name" value="Znf_C2H2_sf"/>
</dbReference>
<evidence type="ECO:0000256" key="9">
    <source>
        <dbReference type="ARBA" id="ARBA00023242"/>
    </source>
</evidence>
<dbReference type="SUPFAM" id="SSF57667">
    <property type="entry name" value="beta-beta-alpha zinc fingers"/>
    <property type="match status" value="3"/>
</dbReference>
<dbReference type="Gene3D" id="3.30.160.60">
    <property type="entry name" value="Classic Zinc Finger"/>
    <property type="match status" value="5"/>
</dbReference>
<dbReference type="GO" id="GO:0000981">
    <property type="term" value="F:DNA-binding transcription factor activity, RNA polymerase II-specific"/>
    <property type="evidence" value="ECO:0007669"/>
    <property type="project" value="TreeGrafter"/>
</dbReference>
<protein>
    <submittedName>
        <fullName evidence="14">Uncharacterized protein</fullName>
    </submittedName>
</protein>
<dbReference type="PROSITE" id="PS00028">
    <property type="entry name" value="ZINC_FINGER_C2H2_1"/>
    <property type="match status" value="6"/>
</dbReference>
<evidence type="ECO:0000313" key="14">
    <source>
        <dbReference type="Ensembl" id="ENSEBUP00000018187.1"/>
    </source>
</evidence>
<evidence type="ECO:0000256" key="8">
    <source>
        <dbReference type="ARBA" id="ARBA00023163"/>
    </source>
</evidence>
<dbReference type="GeneTree" id="ENSGT00940000154616"/>
<evidence type="ECO:0000256" key="11">
    <source>
        <dbReference type="SAM" id="MobiDB-lite"/>
    </source>
</evidence>
<dbReference type="SMART" id="SM00355">
    <property type="entry name" value="ZnF_C2H2"/>
    <property type="match status" value="7"/>
</dbReference>
<keyword evidence="5 10" id="KW-0863">Zinc-finger</keyword>
<keyword evidence="15" id="KW-1185">Reference proteome</keyword>
<keyword evidence="6" id="KW-0862">Zinc</keyword>
<feature type="compositionally biased region" description="Basic and acidic residues" evidence="11">
    <location>
        <begin position="233"/>
        <end position="252"/>
    </location>
</feature>
<dbReference type="SUPFAM" id="SSF54695">
    <property type="entry name" value="POZ domain"/>
    <property type="match status" value="1"/>
</dbReference>
<dbReference type="Pfam" id="PF00651">
    <property type="entry name" value="BTB"/>
    <property type="match status" value="1"/>
</dbReference>
<reference evidence="14" key="1">
    <citation type="submission" date="2025-08" db="UniProtKB">
        <authorList>
            <consortium name="Ensembl"/>
        </authorList>
    </citation>
    <scope>IDENTIFICATION</scope>
</reference>
<organism evidence="14 15">
    <name type="scientific">Eptatretus burgeri</name>
    <name type="common">Inshore hagfish</name>
    <dbReference type="NCBI Taxonomy" id="7764"/>
    <lineage>
        <taxon>Eukaryota</taxon>
        <taxon>Metazoa</taxon>
        <taxon>Chordata</taxon>
        <taxon>Craniata</taxon>
        <taxon>Vertebrata</taxon>
        <taxon>Cyclostomata</taxon>
        <taxon>Myxini</taxon>
        <taxon>Myxiniformes</taxon>
        <taxon>Myxinidae</taxon>
        <taxon>Eptatretinae</taxon>
        <taxon>Eptatretus</taxon>
    </lineage>
</organism>
<feature type="domain" description="C2H2-type" evidence="13">
    <location>
        <begin position="592"/>
        <end position="619"/>
    </location>
</feature>
<keyword evidence="7" id="KW-0805">Transcription regulation</keyword>
<evidence type="ECO:0000259" key="13">
    <source>
        <dbReference type="PROSITE" id="PS50157"/>
    </source>
</evidence>
<accession>A0A8C4QNR4</accession>
<feature type="compositionally biased region" description="Basic and acidic residues" evidence="11">
    <location>
        <begin position="407"/>
        <end position="420"/>
    </location>
</feature>
<feature type="domain" description="C2H2-type" evidence="13">
    <location>
        <begin position="621"/>
        <end position="648"/>
    </location>
</feature>
<dbReference type="PANTHER" id="PTHR24394">
    <property type="entry name" value="ZINC FINGER PROTEIN"/>
    <property type="match status" value="1"/>
</dbReference>
<dbReference type="Pfam" id="PF00096">
    <property type="entry name" value="zf-C2H2"/>
    <property type="match status" value="2"/>
</dbReference>
<feature type="domain" description="BTB" evidence="12">
    <location>
        <begin position="121"/>
        <end position="185"/>
    </location>
</feature>
<evidence type="ECO:0000256" key="10">
    <source>
        <dbReference type="PROSITE-ProRule" id="PRU00042"/>
    </source>
</evidence>
<evidence type="ECO:0000256" key="7">
    <source>
        <dbReference type="ARBA" id="ARBA00023015"/>
    </source>
</evidence>
<feature type="domain" description="C2H2-type" evidence="13">
    <location>
        <begin position="564"/>
        <end position="591"/>
    </location>
</feature>
<sequence>MFRALTLHRSKRGWTGTKSAQSDWPKLRPRLPSLVQLALNFPVLVGVMNVAPPPGPTSPTSLSNVSPAMQLVGPSNPSASPENRLVRSHPSTSHVMRLVNPSHPSTLLRRANQLRQAGTLCDVVIAIDGFEFRAHRAVLAAASRMFELLFGQRGGSTRYTLDFLSPRTFSQVLEYAYTAALDVCPQDLDDLLYAADILDMAFLEEQCLRLLEALQRAGEPGIRESKNQGLETVESKCDEFDATEPKSQKPGDDGGNVEEFESRDLGFQGQEVRAVRNQGVDDELTSRELRVEASGEAHVGDGELYRNEEGDQGIGLSPRQLAVDSLMSLRNGGFGRMLPAAPVTEDESRKGCWGMGEQGAEGGYAPWDLELEPGTPTRHSVITSTRVGWGTGGNEAIGGSEGVQENEGARGSEERAKNHGGELSCPPDVASIVEIDSEQLIEGEEMELDMEPRVKQEVDEERGCDICFTTFPDEQTLWAHRKLHAANRKLCDIDRKSHGGVRDYICDLCGKHFLDSLRLRMHQLSHSVPDGGQVLSCEQCGCLFGKESSLEKHRESHQEAGRAYFCLLCGKRVGTRSALLVHTDSHAGESGYSCGACSRPFPSHSALKRHLRTHTAGEHPFECEFCGCCYRDENSLRNHRQIHTGEKPFTCNGCGKRFSLKHQLETHYRVHTGTATSFSICCNLSRCSYPLLT</sequence>
<evidence type="ECO:0000256" key="1">
    <source>
        <dbReference type="ARBA" id="ARBA00004123"/>
    </source>
</evidence>